<dbReference type="PANTHER" id="PTHR31444">
    <property type="entry name" value="OS11G0490100 PROTEIN"/>
    <property type="match status" value="1"/>
</dbReference>
<keyword evidence="9" id="KW-1185">Reference proteome</keyword>
<dbReference type="GO" id="GO:0016020">
    <property type="term" value="C:membrane"/>
    <property type="evidence" value="ECO:0007669"/>
    <property type="project" value="UniProtKB-SubCell"/>
</dbReference>
<keyword evidence="5" id="KW-0472">Membrane</keyword>
<comment type="subcellular location">
    <subcellularLocation>
        <location evidence="2">Endomembrane system</location>
    </subcellularLocation>
    <subcellularLocation>
        <location evidence="1">Membrane</location>
        <topology evidence="1">Single-pass membrane protein</topology>
    </subcellularLocation>
</comment>
<dbReference type="Pfam" id="PF21729">
    <property type="entry name" value="IRX15_IRX15L_GXM"/>
    <property type="match status" value="2"/>
</dbReference>
<gene>
    <name evidence="7" type="ORF">GCM10007888_41130</name>
    <name evidence="6" type="ORF">MOX02_40510</name>
</gene>
<dbReference type="GO" id="GO:0045492">
    <property type="term" value="P:xylan biosynthetic process"/>
    <property type="evidence" value="ECO:0007669"/>
    <property type="project" value="InterPro"/>
</dbReference>
<reference evidence="7" key="1">
    <citation type="journal article" date="2014" name="Int. J. Syst. Evol. Microbiol.">
        <title>Complete genome of a new Firmicutes species belonging to the dominant human colonic microbiota ('Ruminococcus bicirculans') reveals two chromosomes and a selective capacity to utilize plant glucans.</title>
        <authorList>
            <consortium name="NISC Comparative Sequencing Program"/>
            <person name="Wegmann U."/>
            <person name="Louis P."/>
            <person name="Goesmann A."/>
            <person name="Henrissat B."/>
            <person name="Duncan S.H."/>
            <person name="Flint H.J."/>
        </authorList>
    </citation>
    <scope>NUCLEOTIDE SEQUENCE</scope>
    <source>
        <strain evidence="7">NBRC 107715</strain>
    </source>
</reference>
<evidence type="ECO:0000256" key="4">
    <source>
        <dbReference type="ARBA" id="ARBA00022989"/>
    </source>
</evidence>
<reference evidence="9" key="2">
    <citation type="journal article" date="2019" name="Int. J. Syst. Evol. Microbiol.">
        <title>The Global Catalogue of Microorganisms (GCM) 10K type strain sequencing project: providing services to taxonomists for standard genome sequencing and annotation.</title>
        <authorList>
            <consortium name="The Broad Institute Genomics Platform"/>
            <consortium name="The Broad Institute Genome Sequencing Center for Infectious Disease"/>
            <person name="Wu L."/>
            <person name="Ma J."/>
        </authorList>
    </citation>
    <scope>NUCLEOTIDE SEQUENCE [LARGE SCALE GENOMIC DNA]</scope>
    <source>
        <strain evidence="9">NBRC 107715</strain>
    </source>
</reference>
<reference evidence="6 8" key="3">
    <citation type="submission" date="2019-07" db="EMBL/GenBank/DDBJ databases">
        <title>Whole genome shotgun sequence of Methylobacterium oxalidis NBRC 107715.</title>
        <authorList>
            <person name="Hosoyama A."/>
            <person name="Uohara A."/>
            <person name="Ohji S."/>
            <person name="Ichikawa N."/>
        </authorList>
    </citation>
    <scope>NUCLEOTIDE SEQUENCE [LARGE SCALE GENOMIC DNA]</scope>
    <source>
        <strain evidence="6 8">NBRC 107715</strain>
    </source>
</reference>
<dbReference type="EMBL" id="BJZU01000085">
    <property type="protein sequence ID" value="GEP06013.1"/>
    <property type="molecule type" value="Genomic_DNA"/>
</dbReference>
<dbReference type="EMBL" id="BSPK01000077">
    <property type="protein sequence ID" value="GLS65731.1"/>
    <property type="molecule type" value="Genomic_DNA"/>
</dbReference>
<sequence>MRFTDQFRSHYQPEMQLSPYQAQTIGTAIRSRAPGCRLLVFGLGHDSELWLALNADGQTCFCESSPRWIEMIGSRLHGARIREMPTHDLTVATSASLPPEALSAYPPPPDLAAVAWDVILVDAPPGYQPTDPERAVAIHWASELASRGTHVFVDDYERPLEQRFATALLKDRRDTASCVVPASEAASYRKLFWSMGHPTGGAPAHGPVVLTIATADYARTWRFCIDAQVNYCRRNAYEHRVIDPTGSPLHPKWAKLEHAASLLRRGRDVLLIDADAEITATCPPFTDTLVSHPARDIFCVKGISGRPNSGVMLLRSGATALRFLEDCLVHRQDAVPPEDFVTTEGENGHIIWMLKRQPYADALAELPLAWNCSDPVQADQAFVRHYTNHLKAWFLQQEEP</sequence>
<dbReference type="InterPro" id="IPR006514">
    <property type="entry name" value="IRX15/GXM/AGM"/>
</dbReference>
<keyword evidence="3" id="KW-0812">Transmembrane</keyword>
<reference evidence="7" key="4">
    <citation type="submission" date="2023-01" db="EMBL/GenBank/DDBJ databases">
        <title>Draft genome sequence of Methylobacterium oxalidis strain NBRC 107715.</title>
        <authorList>
            <person name="Sun Q."/>
            <person name="Mori K."/>
        </authorList>
    </citation>
    <scope>NUCLEOTIDE SEQUENCE</scope>
    <source>
        <strain evidence="7">NBRC 107715</strain>
    </source>
</reference>
<dbReference type="InterPro" id="IPR029063">
    <property type="entry name" value="SAM-dependent_MTases_sf"/>
</dbReference>
<evidence type="ECO:0000256" key="5">
    <source>
        <dbReference type="ARBA" id="ARBA00023136"/>
    </source>
</evidence>
<keyword evidence="4" id="KW-1133">Transmembrane helix</keyword>
<accession>A0A512J7V6</accession>
<dbReference type="InterPro" id="IPR029044">
    <property type="entry name" value="Nucleotide-diphossugar_trans"/>
</dbReference>
<evidence type="ECO:0000256" key="3">
    <source>
        <dbReference type="ARBA" id="ARBA00022692"/>
    </source>
</evidence>
<evidence type="ECO:0000256" key="1">
    <source>
        <dbReference type="ARBA" id="ARBA00004167"/>
    </source>
</evidence>
<evidence type="ECO:0000313" key="6">
    <source>
        <dbReference type="EMBL" id="GEP06013.1"/>
    </source>
</evidence>
<dbReference type="GO" id="GO:0012505">
    <property type="term" value="C:endomembrane system"/>
    <property type="evidence" value="ECO:0007669"/>
    <property type="project" value="UniProtKB-SubCell"/>
</dbReference>
<evidence type="ECO:0000313" key="8">
    <source>
        <dbReference type="Proteomes" id="UP000321960"/>
    </source>
</evidence>
<dbReference type="RefSeq" id="WP_147027545.1">
    <property type="nucleotide sequence ID" value="NZ_BJZU01000085.1"/>
</dbReference>
<dbReference type="Gene3D" id="3.40.50.150">
    <property type="entry name" value="Vaccinia Virus protein VP39"/>
    <property type="match status" value="1"/>
</dbReference>
<evidence type="ECO:0000313" key="9">
    <source>
        <dbReference type="Proteomes" id="UP001156856"/>
    </source>
</evidence>
<evidence type="ECO:0000313" key="7">
    <source>
        <dbReference type="EMBL" id="GLS65731.1"/>
    </source>
</evidence>
<proteinExistence type="predicted"/>
<dbReference type="Proteomes" id="UP001156856">
    <property type="component" value="Unassembled WGS sequence"/>
</dbReference>
<dbReference type="AlphaFoldDB" id="A0A512J7V6"/>
<dbReference type="SUPFAM" id="SSF53448">
    <property type="entry name" value="Nucleotide-diphospho-sugar transferases"/>
    <property type="match status" value="1"/>
</dbReference>
<name>A0A512J7V6_9HYPH</name>
<dbReference type="OrthoDB" id="2987221at2"/>
<comment type="caution">
    <text evidence="6">The sequence shown here is derived from an EMBL/GenBank/DDBJ whole genome shotgun (WGS) entry which is preliminary data.</text>
</comment>
<protein>
    <submittedName>
        <fullName evidence="6">Uncharacterized protein</fullName>
    </submittedName>
</protein>
<dbReference type="Proteomes" id="UP000321960">
    <property type="component" value="Unassembled WGS sequence"/>
</dbReference>
<organism evidence="6 8">
    <name type="scientific">Methylobacterium oxalidis</name>
    <dbReference type="NCBI Taxonomy" id="944322"/>
    <lineage>
        <taxon>Bacteria</taxon>
        <taxon>Pseudomonadati</taxon>
        <taxon>Pseudomonadota</taxon>
        <taxon>Alphaproteobacteria</taxon>
        <taxon>Hyphomicrobiales</taxon>
        <taxon>Methylobacteriaceae</taxon>
        <taxon>Methylobacterium</taxon>
    </lineage>
</organism>
<evidence type="ECO:0000256" key="2">
    <source>
        <dbReference type="ARBA" id="ARBA00004308"/>
    </source>
</evidence>